<proteinExistence type="predicted"/>
<name>A0A6V7PLZ6_ANACO</name>
<accession>A0A6V7PLZ6</accession>
<protein>
    <submittedName>
        <fullName evidence="1">Uncharacterized protein</fullName>
    </submittedName>
</protein>
<organism evidence="1">
    <name type="scientific">Ananas comosus var. bracteatus</name>
    <name type="common">red pineapple</name>
    <dbReference type="NCBI Taxonomy" id="296719"/>
    <lineage>
        <taxon>Eukaryota</taxon>
        <taxon>Viridiplantae</taxon>
        <taxon>Streptophyta</taxon>
        <taxon>Embryophyta</taxon>
        <taxon>Tracheophyta</taxon>
        <taxon>Spermatophyta</taxon>
        <taxon>Magnoliopsida</taxon>
        <taxon>Liliopsida</taxon>
        <taxon>Poales</taxon>
        <taxon>Bromeliaceae</taxon>
        <taxon>Bromelioideae</taxon>
        <taxon>Ananas</taxon>
    </lineage>
</organism>
<evidence type="ECO:0000313" key="1">
    <source>
        <dbReference type="EMBL" id="CAD1831870.1"/>
    </source>
</evidence>
<gene>
    <name evidence="1" type="ORF">CB5_LOCUS15081</name>
</gene>
<dbReference type="AlphaFoldDB" id="A0A6V7PLZ6"/>
<reference evidence="1" key="1">
    <citation type="submission" date="2020-07" db="EMBL/GenBank/DDBJ databases">
        <authorList>
            <person name="Lin J."/>
        </authorList>
    </citation>
    <scope>NUCLEOTIDE SEQUENCE</scope>
</reference>
<dbReference type="EMBL" id="LR862149">
    <property type="protein sequence ID" value="CAD1831870.1"/>
    <property type="molecule type" value="Genomic_DNA"/>
</dbReference>
<sequence>MDFKKWLFCRLVSKKLLSARPFSFFDEDSPNGEPGVQGTVERTNMVGTGYASSANSDYDQVTELSASSQLVSTSTSDPAQYECDDKDADPLKRVESLQIKFLRLVRRIGESPENNVVAQVLYRLHLASLIRATDSEIKRTCLKINKARAIAAEQEATNRPPLDFSIKILLLAKLVWARAQP</sequence>